<gene>
    <name evidence="2" type="ORF">PPERSA_07009</name>
</gene>
<organism evidence="2 3">
    <name type="scientific">Pseudocohnilembus persalinus</name>
    <name type="common">Ciliate</name>
    <dbReference type="NCBI Taxonomy" id="266149"/>
    <lineage>
        <taxon>Eukaryota</taxon>
        <taxon>Sar</taxon>
        <taxon>Alveolata</taxon>
        <taxon>Ciliophora</taxon>
        <taxon>Intramacronucleata</taxon>
        <taxon>Oligohymenophorea</taxon>
        <taxon>Scuticociliatia</taxon>
        <taxon>Philasterida</taxon>
        <taxon>Pseudocohnilembidae</taxon>
        <taxon>Pseudocohnilembus</taxon>
    </lineage>
</organism>
<accession>A0A0V0Q7H5</accession>
<keyword evidence="1" id="KW-0175">Coiled coil</keyword>
<evidence type="ECO:0000256" key="1">
    <source>
        <dbReference type="SAM" id="Coils"/>
    </source>
</evidence>
<reference evidence="2 3" key="1">
    <citation type="journal article" date="2015" name="Sci. Rep.">
        <title>Genome of the facultative scuticociliatosis pathogen Pseudocohnilembus persalinus provides insight into its virulence through horizontal gene transfer.</title>
        <authorList>
            <person name="Xiong J."/>
            <person name="Wang G."/>
            <person name="Cheng J."/>
            <person name="Tian M."/>
            <person name="Pan X."/>
            <person name="Warren A."/>
            <person name="Jiang C."/>
            <person name="Yuan D."/>
            <person name="Miao W."/>
        </authorList>
    </citation>
    <scope>NUCLEOTIDE SEQUENCE [LARGE SCALE GENOMIC DNA]</scope>
    <source>
        <strain evidence="2">36N120E</strain>
    </source>
</reference>
<protein>
    <submittedName>
        <fullName evidence="2">Uncharacterized protein</fullName>
    </submittedName>
</protein>
<dbReference type="EMBL" id="LDAU01000265">
    <property type="protein sequence ID" value="KRW98200.1"/>
    <property type="molecule type" value="Genomic_DNA"/>
</dbReference>
<comment type="caution">
    <text evidence="2">The sequence shown here is derived from an EMBL/GenBank/DDBJ whole genome shotgun (WGS) entry which is preliminary data.</text>
</comment>
<name>A0A0V0Q7H5_PSEPJ</name>
<dbReference type="FunCoup" id="A0A0V0Q7H5">
    <property type="interactions" value="13"/>
</dbReference>
<feature type="coiled-coil region" evidence="1">
    <location>
        <begin position="201"/>
        <end position="232"/>
    </location>
</feature>
<dbReference type="AlphaFoldDB" id="A0A0V0Q7H5"/>
<sequence length="250" mass="30598">MADKSTMQCKKEGHKNQKFMYMNMSSQNKDNLFLCPICVSQKYFELEQIQQKKQKTLLIDELMKDYEKSKDLFGWPPIQEEKHIQIHQNHTDFIKLYNLQNGTVQNFFTKKIENFYEKLEYDILKEIKKQKKNTIIWLENYYQNNFQNLTTEQELKNVQEIIQKFDIKNFKEKFQEFEKQKINIGQLFDYKQEQNNNIYNNNQLYDSLEKQYKKVEELKQELEKEFAIIKTNKKLSKTLQIGLQFQFKQR</sequence>
<dbReference type="InParanoid" id="A0A0V0Q7H5"/>
<evidence type="ECO:0000313" key="3">
    <source>
        <dbReference type="Proteomes" id="UP000054937"/>
    </source>
</evidence>
<proteinExistence type="predicted"/>
<dbReference type="Proteomes" id="UP000054937">
    <property type="component" value="Unassembled WGS sequence"/>
</dbReference>
<evidence type="ECO:0000313" key="2">
    <source>
        <dbReference type="EMBL" id="KRW98200.1"/>
    </source>
</evidence>
<keyword evidence="3" id="KW-1185">Reference proteome</keyword>